<dbReference type="EMBL" id="JACRUJ010000003">
    <property type="protein sequence ID" value="MBC5841774.1"/>
    <property type="molecule type" value="Genomic_DNA"/>
</dbReference>
<dbReference type="Proteomes" id="UP000629963">
    <property type="component" value="Unassembled WGS sequence"/>
</dbReference>
<name>A0ABR7J8A7_9FLAO</name>
<sequence length="141" mass="16192">MKNITILFVLMFSLFSIGTFAQKRQDKHKLVFQFTNANDTIQQKAFTNQLNNLTAHWPKAKYEVVVYNMGLEYLMLTKSKHIAAIKALHAKGVRFVVCENTMKSRKITKEQLMSEVEFVPAGIAEVVEKQEQGWSYIKGGF</sequence>
<evidence type="ECO:0000313" key="2">
    <source>
        <dbReference type="EMBL" id="MBC5841774.1"/>
    </source>
</evidence>
<dbReference type="RefSeq" id="WP_187010276.1">
    <property type="nucleotide sequence ID" value="NZ_JACRUI010000003.1"/>
</dbReference>
<dbReference type="Gene3D" id="3.40.1260.10">
    <property type="entry name" value="DsrEFH-like"/>
    <property type="match status" value="1"/>
</dbReference>
<protein>
    <submittedName>
        <fullName evidence="2">DsrE family protein</fullName>
    </submittedName>
</protein>
<dbReference type="SUPFAM" id="SSF75169">
    <property type="entry name" value="DsrEFH-like"/>
    <property type="match status" value="1"/>
</dbReference>
<dbReference type="Pfam" id="PF02635">
    <property type="entry name" value="DsrE"/>
    <property type="match status" value="1"/>
</dbReference>
<accession>A0ABR7J8A7</accession>
<reference evidence="2 3" key="1">
    <citation type="submission" date="2020-08" db="EMBL/GenBank/DDBJ databases">
        <title>Description of novel Flavobacterium F-380 isolate.</title>
        <authorList>
            <person name="Saticioglu I.B."/>
            <person name="Duman M."/>
            <person name="Altun S."/>
        </authorList>
    </citation>
    <scope>NUCLEOTIDE SEQUENCE [LARGE SCALE GENOMIC DNA]</scope>
    <source>
        <strain evidence="2 3">F-380</strain>
    </source>
</reference>
<proteinExistence type="predicted"/>
<dbReference type="InterPro" id="IPR003787">
    <property type="entry name" value="Sulphur_relay_DsrE/F-like"/>
</dbReference>
<evidence type="ECO:0000313" key="3">
    <source>
        <dbReference type="Proteomes" id="UP000629963"/>
    </source>
</evidence>
<dbReference type="InterPro" id="IPR027396">
    <property type="entry name" value="DsrEFH-like"/>
</dbReference>
<feature type="chain" id="PRO_5045479262" evidence="1">
    <location>
        <begin position="22"/>
        <end position="141"/>
    </location>
</feature>
<dbReference type="PANTHER" id="PTHR37691:SF1">
    <property type="entry name" value="BLR3518 PROTEIN"/>
    <property type="match status" value="1"/>
</dbReference>
<keyword evidence="3" id="KW-1185">Reference proteome</keyword>
<evidence type="ECO:0000256" key="1">
    <source>
        <dbReference type="SAM" id="SignalP"/>
    </source>
</evidence>
<comment type="caution">
    <text evidence="2">The sequence shown here is derived from an EMBL/GenBank/DDBJ whole genome shotgun (WGS) entry which is preliminary data.</text>
</comment>
<feature type="signal peptide" evidence="1">
    <location>
        <begin position="1"/>
        <end position="21"/>
    </location>
</feature>
<dbReference type="PANTHER" id="PTHR37691">
    <property type="entry name" value="BLR3518 PROTEIN"/>
    <property type="match status" value="1"/>
</dbReference>
<keyword evidence="1" id="KW-0732">Signal</keyword>
<gene>
    <name evidence="2" type="ORF">H8R23_10185</name>
</gene>
<organism evidence="2 3">
    <name type="scientific">Flavobacterium kayseriense</name>
    <dbReference type="NCBI Taxonomy" id="2764714"/>
    <lineage>
        <taxon>Bacteria</taxon>
        <taxon>Pseudomonadati</taxon>
        <taxon>Bacteroidota</taxon>
        <taxon>Flavobacteriia</taxon>
        <taxon>Flavobacteriales</taxon>
        <taxon>Flavobacteriaceae</taxon>
        <taxon>Flavobacterium</taxon>
    </lineage>
</organism>